<evidence type="ECO:0000256" key="5">
    <source>
        <dbReference type="ARBA" id="ARBA00023136"/>
    </source>
</evidence>
<dbReference type="Pfam" id="PF03772">
    <property type="entry name" value="Competence"/>
    <property type="match status" value="1"/>
</dbReference>
<dbReference type="InterPro" id="IPR004477">
    <property type="entry name" value="ComEC_N"/>
</dbReference>
<evidence type="ECO:0000313" key="8">
    <source>
        <dbReference type="EMBL" id="MBC8318036.1"/>
    </source>
</evidence>
<dbReference type="Pfam" id="PF00753">
    <property type="entry name" value="Lactamase_B"/>
    <property type="match status" value="1"/>
</dbReference>
<dbReference type="InterPro" id="IPR036866">
    <property type="entry name" value="RibonucZ/Hydroxyglut_hydro"/>
</dbReference>
<dbReference type="InterPro" id="IPR004797">
    <property type="entry name" value="Competence_ComEC/Rec2"/>
</dbReference>
<name>A0A8J6TCV7_9BACT</name>
<evidence type="ECO:0000256" key="2">
    <source>
        <dbReference type="ARBA" id="ARBA00022475"/>
    </source>
</evidence>
<evidence type="ECO:0000256" key="6">
    <source>
        <dbReference type="SAM" id="Phobius"/>
    </source>
</evidence>
<reference evidence="8 9" key="1">
    <citation type="submission" date="2020-08" db="EMBL/GenBank/DDBJ databases">
        <title>Bridging the membrane lipid divide: bacteria of the FCB group superphylum have the potential to synthesize archaeal ether lipids.</title>
        <authorList>
            <person name="Villanueva L."/>
            <person name="Von Meijenfeldt F.A.B."/>
            <person name="Westbye A.B."/>
            <person name="Yadav S."/>
            <person name="Hopmans E.C."/>
            <person name="Dutilh B.E."/>
            <person name="Sinninghe Damste J.S."/>
        </authorList>
    </citation>
    <scope>NUCLEOTIDE SEQUENCE [LARGE SCALE GENOMIC DNA]</scope>
    <source>
        <strain evidence="8">NIOZ-UU47</strain>
    </source>
</reference>
<feature type="transmembrane region" description="Helical" evidence="6">
    <location>
        <begin position="494"/>
        <end position="513"/>
    </location>
</feature>
<feature type="transmembrane region" description="Helical" evidence="6">
    <location>
        <begin position="464"/>
        <end position="488"/>
    </location>
</feature>
<keyword evidence="3 6" id="KW-0812">Transmembrane</keyword>
<dbReference type="InterPro" id="IPR052159">
    <property type="entry name" value="Competence_DNA_uptake"/>
</dbReference>
<dbReference type="PANTHER" id="PTHR30619:SF1">
    <property type="entry name" value="RECOMBINATION PROTEIN 2"/>
    <property type="match status" value="1"/>
</dbReference>
<dbReference type="CDD" id="cd07731">
    <property type="entry name" value="ComA-like_MBL-fold"/>
    <property type="match status" value="1"/>
</dbReference>
<comment type="caution">
    <text evidence="8">The sequence shown here is derived from an EMBL/GenBank/DDBJ whole genome shotgun (WGS) entry which is preliminary data.</text>
</comment>
<feature type="transmembrane region" description="Helical" evidence="6">
    <location>
        <begin position="520"/>
        <end position="543"/>
    </location>
</feature>
<dbReference type="InterPro" id="IPR025405">
    <property type="entry name" value="DUF4131"/>
</dbReference>
<protein>
    <submittedName>
        <fullName evidence="8">DNA internalization-related competence protein ComEC/Rec2</fullName>
    </submittedName>
</protein>
<feature type="transmembrane region" description="Helical" evidence="6">
    <location>
        <begin position="283"/>
        <end position="306"/>
    </location>
</feature>
<comment type="subcellular location">
    <subcellularLocation>
        <location evidence="1">Cell membrane</location>
        <topology evidence="1">Multi-pass membrane protein</topology>
    </subcellularLocation>
</comment>
<feature type="transmembrane region" description="Helical" evidence="6">
    <location>
        <begin position="371"/>
        <end position="402"/>
    </location>
</feature>
<gene>
    <name evidence="8" type="ORF">H8E41_09020</name>
</gene>
<feature type="transmembrane region" description="Helical" evidence="6">
    <location>
        <begin position="56"/>
        <end position="73"/>
    </location>
</feature>
<dbReference type="InterPro" id="IPR035681">
    <property type="entry name" value="ComA-like_MBL"/>
</dbReference>
<feature type="transmembrane region" description="Helical" evidence="6">
    <location>
        <begin position="318"/>
        <end position="336"/>
    </location>
</feature>
<organism evidence="8 9">
    <name type="scientific">Candidatus Desulfobia pelagia</name>
    <dbReference type="NCBI Taxonomy" id="2841692"/>
    <lineage>
        <taxon>Bacteria</taxon>
        <taxon>Pseudomonadati</taxon>
        <taxon>Thermodesulfobacteriota</taxon>
        <taxon>Desulfobulbia</taxon>
        <taxon>Desulfobulbales</taxon>
        <taxon>Desulfobulbaceae</taxon>
        <taxon>Candidatus Desulfobia</taxon>
    </lineage>
</organism>
<dbReference type="NCBIfam" id="TIGR00361">
    <property type="entry name" value="ComEC_Rec2"/>
    <property type="match status" value="1"/>
</dbReference>
<accession>A0A8J6TCV7</accession>
<evidence type="ECO:0000256" key="1">
    <source>
        <dbReference type="ARBA" id="ARBA00004651"/>
    </source>
</evidence>
<dbReference type="NCBIfam" id="TIGR00360">
    <property type="entry name" value="ComEC_N-term"/>
    <property type="match status" value="1"/>
</dbReference>
<dbReference type="Gene3D" id="3.60.15.10">
    <property type="entry name" value="Ribonuclease Z/Hydroxyacylglutathione hydrolase-like"/>
    <property type="match status" value="1"/>
</dbReference>
<sequence>MNPFPSPTGIIPISISFAAGIALSEFLALPAFTFLVTGFIFAVFILLLWKKDNRTSYLLLLPFFLSIGTYHGTATSIPPEGPHQLHNLPEQHTEATLRGILLTSPSIQNNKTSLLFKIDAILFPITSIDGKEEEENNIGQDELTPPAFIKLSGRIQLSMKGLPPENIFPGDHLLIRVSLSKPSRFGTPGSFDYPRFLARKSISATGWIRSPLHIAQITHTNKSPFIHSLQYWPEKIRYRINQFIRERLPQRTGSLYSAILTGDKSAVPADILENFKATGTMHLLAISGLHMGLLALCVTFTCSWITRRSQWLLLNTQAWKLAALLSMPILIFYALIAGFQVPVVRSLIMTCVFLLAVIYDRQWNIPTNIAIAAFIILAIHPLSLFTASFQLSFAAVLGLAVIMPRIQDIILPHSGTRPKETIPSRIRRWIFAGLLVSTVATIATLPLALFYFHRFSPISPLSTLLIEPLLCLWSLLIGLISCPFIFFAPDTAGILLHIGSAGLYGAAYLTSILAKLPFSFFWFSTPSIIEVVLYYVFLGSILFLNRHSLFKVIAFSCITALIAVPAYARYRVSNKNFDTVTFLDVGHGNSTIVEFSNGDIAVIDGGGPGSEKFNVGEMIIAPYLWQKRIKKIHTIIVSHSDADHYNGIPFLLKNFKPEILWINDTHGKERGLGDLLKLAGDNGVEIRVPQRGEVLLENNDKRIINLADLHLSEGPGKDNDKSLVIQITSDTAHFLLTGDIEKTAEEYLTKDKNTLATDVLLAPHHGSATSSSLNFIQAATPKHTIISAGKFKPKTFPAPEVLERYEQFGSNIFNTARDGTVTFIMKDGGLEVSTFNSMKE</sequence>
<evidence type="ECO:0000256" key="4">
    <source>
        <dbReference type="ARBA" id="ARBA00022989"/>
    </source>
</evidence>
<keyword evidence="4 6" id="KW-1133">Transmembrane helix</keyword>
<keyword evidence="5 6" id="KW-0472">Membrane</keyword>
<evidence type="ECO:0000259" key="7">
    <source>
        <dbReference type="SMART" id="SM00849"/>
    </source>
</evidence>
<dbReference type="AlphaFoldDB" id="A0A8J6TCV7"/>
<dbReference type="PANTHER" id="PTHR30619">
    <property type="entry name" value="DNA INTERNALIZATION/COMPETENCE PROTEIN COMEC/REC2"/>
    <property type="match status" value="1"/>
</dbReference>
<dbReference type="Proteomes" id="UP000614424">
    <property type="component" value="Unassembled WGS sequence"/>
</dbReference>
<dbReference type="GO" id="GO:0005886">
    <property type="term" value="C:plasma membrane"/>
    <property type="evidence" value="ECO:0007669"/>
    <property type="project" value="UniProtKB-SubCell"/>
</dbReference>
<feature type="transmembrane region" description="Helical" evidence="6">
    <location>
        <begin position="26"/>
        <end position="49"/>
    </location>
</feature>
<evidence type="ECO:0000256" key="3">
    <source>
        <dbReference type="ARBA" id="ARBA00022692"/>
    </source>
</evidence>
<dbReference type="EMBL" id="JACNJZ010000123">
    <property type="protein sequence ID" value="MBC8318036.1"/>
    <property type="molecule type" value="Genomic_DNA"/>
</dbReference>
<dbReference type="GO" id="GO:0030420">
    <property type="term" value="P:establishment of competence for transformation"/>
    <property type="evidence" value="ECO:0007669"/>
    <property type="project" value="InterPro"/>
</dbReference>
<feature type="transmembrane region" description="Helical" evidence="6">
    <location>
        <begin position="549"/>
        <end position="568"/>
    </location>
</feature>
<proteinExistence type="predicted"/>
<dbReference type="SUPFAM" id="SSF56281">
    <property type="entry name" value="Metallo-hydrolase/oxidoreductase"/>
    <property type="match status" value="1"/>
</dbReference>
<dbReference type="InterPro" id="IPR001279">
    <property type="entry name" value="Metallo-B-lactamas"/>
</dbReference>
<keyword evidence="2" id="KW-1003">Cell membrane</keyword>
<evidence type="ECO:0000313" key="9">
    <source>
        <dbReference type="Proteomes" id="UP000614424"/>
    </source>
</evidence>
<dbReference type="SMART" id="SM00849">
    <property type="entry name" value="Lactamase_B"/>
    <property type="match status" value="1"/>
</dbReference>
<feature type="domain" description="Metallo-beta-lactamase" evidence="7">
    <location>
        <begin position="587"/>
        <end position="790"/>
    </location>
</feature>
<feature type="transmembrane region" description="Helical" evidence="6">
    <location>
        <begin position="429"/>
        <end position="452"/>
    </location>
</feature>
<dbReference type="Pfam" id="PF13567">
    <property type="entry name" value="DUF4131"/>
    <property type="match status" value="1"/>
</dbReference>